<accession>J9GN49</accession>
<proteinExistence type="predicted"/>
<keyword evidence="1" id="KW-0812">Transmembrane</keyword>
<feature type="transmembrane region" description="Helical" evidence="1">
    <location>
        <begin position="140"/>
        <end position="163"/>
    </location>
</feature>
<comment type="caution">
    <text evidence="2">The sequence shown here is derived from an EMBL/GenBank/DDBJ whole genome shotgun (WGS) entry which is preliminary data.</text>
</comment>
<feature type="transmembrane region" description="Helical" evidence="1">
    <location>
        <begin position="34"/>
        <end position="53"/>
    </location>
</feature>
<evidence type="ECO:0000313" key="2">
    <source>
        <dbReference type="EMBL" id="EJX09014.1"/>
    </source>
</evidence>
<organism evidence="2">
    <name type="scientific">gut metagenome</name>
    <dbReference type="NCBI Taxonomy" id="749906"/>
    <lineage>
        <taxon>unclassified sequences</taxon>
        <taxon>metagenomes</taxon>
        <taxon>organismal metagenomes</taxon>
    </lineage>
</organism>
<feature type="transmembrane region" description="Helical" evidence="1">
    <location>
        <begin position="259"/>
        <end position="279"/>
    </location>
</feature>
<gene>
    <name evidence="2" type="ORF">EVA_02876</name>
</gene>
<feature type="transmembrane region" description="Helical" evidence="1">
    <location>
        <begin position="169"/>
        <end position="192"/>
    </location>
</feature>
<keyword evidence="1" id="KW-0472">Membrane</keyword>
<keyword evidence="1" id="KW-1133">Transmembrane helix</keyword>
<evidence type="ECO:0008006" key="3">
    <source>
        <dbReference type="Google" id="ProtNLM"/>
    </source>
</evidence>
<evidence type="ECO:0000256" key="1">
    <source>
        <dbReference type="SAM" id="Phobius"/>
    </source>
</evidence>
<feature type="transmembrane region" description="Helical" evidence="1">
    <location>
        <begin position="86"/>
        <end position="111"/>
    </location>
</feature>
<reference evidence="2" key="1">
    <citation type="journal article" date="2012" name="PLoS ONE">
        <title>Gene sets for utilization of primary and secondary nutrition supplies in the distal gut of endangered iberian lynx.</title>
        <authorList>
            <person name="Alcaide M."/>
            <person name="Messina E."/>
            <person name="Richter M."/>
            <person name="Bargiela R."/>
            <person name="Peplies J."/>
            <person name="Huws S.A."/>
            <person name="Newbold C.J."/>
            <person name="Golyshin P.N."/>
            <person name="Simon M.A."/>
            <person name="Lopez G."/>
            <person name="Yakimov M.M."/>
            <person name="Ferrer M."/>
        </authorList>
    </citation>
    <scope>NUCLEOTIDE SEQUENCE</scope>
</reference>
<dbReference type="EMBL" id="AMCI01000485">
    <property type="protein sequence ID" value="EJX09014.1"/>
    <property type="molecule type" value="Genomic_DNA"/>
</dbReference>
<sequence>METLKPKIKMFVKRSFGERMDASFDFIKENWKPFLMYCAYLLLPLCFIQGLALNGMVKAMTTMAALEVLETHGMAGTLYENGVLSLLSYLGLAVISLMVSLLYISLVFALLKLYNDREERLQGITLNLLKPVLLHNAKRLLFLGFSFFIVGFVWVIFLAFLLVLTPYTLLVTLPLSIALLVPLAMTLPVYLFEPISLWAAYKKAFRLGLATWGGTFLILLLMGLIATVLQGVVALPWYVISMVRVLFVESDSGSLPSPFVLNSVQYLFSVLMLFGSYLASVFNWVGLTYQYGHASEVVDSISVENDINNFDKL</sequence>
<name>J9GN49_9ZZZZ</name>
<dbReference type="AlphaFoldDB" id="J9GN49"/>
<protein>
    <recommendedName>
        <fullName evidence="3">Transmembrane protein</fullName>
    </recommendedName>
</protein>